<feature type="non-terminal residue" evidence="7">
    <location>
        <position position="337"/>
    </location>
</feature>
<reference evidence="7" key="1">
    <citation type="submission" date="2018-06" db="EMBL/GenBank/DDBJ databases">
        <authorList>
            <person name="Zhirakovskaya E."/>
        </authorList>
    </citation>
    <scope>NUCLEOTIDE SEQUENCE</scope>
</reference>
<name>A0A3B1CZS0_9ZZZZ</name>
<dbReference type="PANTHER" id="PTHR43394:SF1">
    <property type="entry name" value="ATP-BINDING CASSETTE SUB-FAMILY B MEMBER 10, MITOCHONDRIAL"/>
    <property type="match status" value="1"/>
</dbReference>
<keyword evidence="2 5" id="KW-0812">Transmembrane</keyword>
<dbReference type="PROSITE" id="PS50929">
    <property type="entry name" value="ABC_TM1F"/>
    <property type="match status" value="1"/>
</dbReference>
<dbReference type="EMBL" id="UOGI01000049">
    <property type="protein sequence ID" value="VAX29318.1"/>
    <property type="molecule type" value="Genomic_DNA"/>
</dbReference>
<accession>A0A3B1CZS0</accession>
<dbReference type="InterPro" id="IPR039421">
    <property type="entry name" value="Type_1_exporter"/>
</dbReference>
<evidence type="ECO:0000313" key="7">
    <source>
        <dbReference type="EMBL" id="VAX29318.1"/>
    </source>
</evidence>
<comment type="subcellular location">
    <subcellularLocation>
        <location evidence="1">Membrane</location>
        <topology evidence="1">Multi-pass membrane protein</topology>
    </subcellularLocation>
</comment>
<keyword evidence="4 5" id="KW-0472">Membrane</keyword>
<dbReference type="PANTHER" id="PTHR43394">
    <property type="entry name" value="ATP-DEPENDENT PERMEASE MDL1, MITOCHONDRIAL"/>
    <property type="match status" value="1"/>
</dbReference>
<dbReference type="SUPFAM" id="SSF90123">
    <property type="entry name" value="ABC transporter transmembrane region"/>
    <property type="match status" value="1"/>
</dbReference>
<evidence type="ECO:0000256" key="2">
    <source>
        <dbReference type="ARBA" id="ARBA00022692"/>
    </source>
</evidence>
<evidence type="ECO:0000256" key="3">
    <source>
        <dbReference type="ARBA" id="ARBA00022989"/>
    </source>
</evidence>
<keyword evidence="7" id="KW-0067">ATP-binding</keyword>
<dbReference type="AlphaFoldDB" id="A0A3B1CZS0"/>
<evidence type="ECO:0000256" key="5">
    <source>
        <dbReference type="SAM" id="Phobius"/>
    </source>
</evidence>
<evidence type="ECO:0000259" key="6">
    <source>
        <dbReference type="PROSITE" id="PS50929"/>
    </source>
</evidence>
<evidence type="ECO:0000256" key="4">
    <source>
        <dbReference type="ARBA" id="ARBA00023136"/>
    </source>
</evidence>
<dbReference type="Gene3D" id="1.20.1560.10">
    <property type="entry name" value="ABC transporter type 1, transmembrane domain"/>
    <property type="match status" value="1"/>
</dbReference>
<feature type="transmembrane region" description="Helical" evidence="5">
    <location>
        <begin position="103"/>
        <end position="121"/>
    </location>
</feature>
<sequence length="337" mass="38167">MLPAGVFLLFVFRGLFAFLNNFLMSSIGAKIVKTLRQALYNKLLSLPISFFSRKSSGSIISRVLNDIGSLENLIANTARNFFVQSTTVIVLAVVALLRRWDLALLSFTIIPLVVLVADRFGKRMKKTSKKTREFISDVTKMVQETVLGIRVIKAFTMEEKMRIRNDEAVSRHYRNVMREVRIREFTAVSMEIIAGAGIAIILWYGSYLIINNKLSVGAFFSFITAIMMIYTPLKRLSQVNNNFQMIRTALHRVKEIFLLDDEVSGRIEKAKIEGHIVYDKVSFRYPDSVELALKDINLEIQPGETIAIVGYSGSGKSTLIDLLLGFWKDYTGRIAID</sequence>
<feature type="transmembrane region" description="Helical" evidence="5">
    <location>
        <begin position="216"/>
        <end position="233"/>
    </location>
</feature>
<feature type="domain" description="ABC transmembrane type-1" evidence="6">
    <location>
        <begin position="1"/>
        <end position="245"/>
    </location>
</feature>
<dbReference type="GO" id="GO:0016020">
    <property type="term" value="C:membrane"/>
    <property type="evidence" value="ECO:0007669"/>
    <property type="project" value="UniProtKB-SubCell"/>
</dbReference>
<protein>
    <submittedName>
        <fullName evidence="7">Lipid A export permease/ATP-binding protein MsbA</fullName>
    </submittedName>
</protein>
<dbReference type="Pfam" id="PF00664">
    <property type="entry name" value="ABC_membrane"/>
    <property type="match status" value="1"/>
</dbReference>
<dbReference type="InterPro" id="IPR011527">
    <property type="entry name" value="ABC1_TM_dom"/>
</dbReference>
<dbReference type="GO" id="GO:0015421">
    <property type="term" value="F:ABC-type oligopeptide transporter activity"/>
    <property type="evidence" value="ECO:0007669"/>
    <property type="project" value="TreeGrafter"/>
</dbReference>
<dbReference type="CDD" id="cd18552">
    <property type="entry name" value="ABC_6TM_MsbA_like"/>
    <property type="match status" value="1"/>
</dbReference>
<gene>
    <name evidence="7" type="ORF">MNBD_NITROSPIRAE03-1146</name>
</gene>
<dbReference type="Pfam" id="PF00005">
    <property type="entry name" value="ABC_tran"/>
    <property type="match status" value="1"/>
</dbReference>
<dbReference type="Gene3D" id="3.40.50.300">
    <property type="entry name" value="P-loop containing nucleotide triphosphate hydrolases"/>
    <property type="match status" value="1"/>
</dbReference>
<evidence type="ECO:0000256" key="1">
    <source>
        <dbReference type="ARBA" id="ARBA00004141"/>
    </source>
</evidence>
<feature type="transmembrane region" description="Helical" evidence="5">
    <location>
        <begin position="187"/>
        <end position="210"/>
    </location>
</feature>
<feature type="transmembrane region" description="Helical" evidence="5">
    <location>
        <begin position="6"/>
        <end position="23"/>
    </location>
</feature>
<dbReference type="InterPro" id="IPR027417">
    <property type="entry name" value="P-loop_NTPase"/>
</dbReference>
<organism evidence="7">
    <name type="scientific">hydrothermal vent metagenome</name>
    <dbReference type="NCBI Taxonomy" id="652676"/>
    <lineage>
        <taxon>unclassified sequences</taxon>
        <taxon>metagenomes</taxon>
        <taxon>ecological metagenomes</taxon>
    </lineage>
</organism>
<keyword evidence="3 5" id="KW-1133">Transmembrane helix</keyword>
<proteinExistence type="predicted"/>
<feature type="transmembrane region" description="Helical" evidence="5">
    <location>
        <begin position="81"/>
        <end position="97"/>
    </location>
</feature>
<dbReference type="GO" id="GO:0016887">
    <property type="term" value="F:ATP hydrolysis activity"/>
    <property type="evidence" value="ECO:0007669"/>
    <property type="project" value="InterPro"/>
</dbReference>
<dbReference type="GO" id="GO:0005524">
    <property type="term" value="F:ATP binding"/>
    <property type="evidence" value="ECO:0007669"/>
    <property type="project" value="UniProtKB-KW"/>
</dbReference>
<dbReference type="InterPro" id="IPR003439">
    <property type="entry name" value="ABC_transporter-like_ATP-bd"/>
</dbReference>
<dbReference type="SUPFAM" id="SSF52540">
    <property type="entry name" value="P-loop containing nucleoside triphosphate hydrolases"/>
    <property type="match status" value="1"/>
</dbReference>
<keyword evidence="7" id="KW-0547">Nucleotide-binding</keyword>
<dbReference type="InterPro" id="IPR036640">
    <property type="entry name" value="ABC1_TM_sf"/>
</dbReference>